<proteinExistence type="predicted"/>
<dbReference type="EMBL" id="KX237516">
    <property type="protein sequence ID" value="AOZ65366.1"/>
    <property type="molecule type" value="Genomic_DNA"/>
</dbReference>
<evidence type="ECO:0000313" key="2">
    <source>
        <dbReference type="Proteomes" id="UP000222016"/>
    </source>
</evidence>
<accession>A0A1I9SET9</accession>
<dbReference type="Proteomes" id="UP000222016">
    <property type="component" value="Genome"/>
</dbReference>
<organism evidence="1 2">
    <name type="scientific">Klebsiella phage vB_KpnM_KpV52</name>
    <dbReference type="NCBI Taxonomy" id="1912321"/>
    <lineage>
        <taxon>Viruses</taxon>
        <taxon>Duplodnaviria</taxon>
        <taxon>Heunggongvirae</taxon>
        <taxon>Uroviricota</taxon>
        <taxon>Caudoviricetes</taxon>
        <taxon>Jameshumphriesvirinae</taxon>
        <taxon>Sircambvirus</taxon>
        <taxon>Sircambvirus KpV52</taxon>
        <taxon>Jedunavirus KpV80</taxon>
    </lineage>
</organism>
<evidence type="ECO:0000313" key="1">
    <source>
        <dbReference type="EMBL" id="AOZ65366.1"/>
    </source>
</evidence>
<evidence type="ECO:0008006" key="3">
    <source>
        <dbReference type="Google" id="ProtNLM"/>
    </source>
</evidence>
<dbReference type="OrthoDB" id="11812at10239"/>
<protein>
    <recommendedName>
        <fullName evidence="3">Tail fiber protein</fullName>
    </recommendedName>
</protein>
<reference evidence="1 2" key="1">
    <citation type="submission" date="2016-05" db="EMBL/GenBank/DDBJ databases">
        <title>Complete genome sequence of bacteriophage vB_KpnM_KpV52 lytic for Klebsiella pneumoniae.</title>
        <authorList>
            <person name="Komisarova E.V."/>
            <person name="Krasilnikova V.M."/>
            <person name="Kislichkina A.A."/>
            <person name="Myakinina V.P."/>
            <person name="Volozhantsev N.V."/>
        </authorList>
    </citation>
    <scope>NUCLEOTIDE SEQUENCE [LARGE SCALE GENOMIC DNA]</scope>
</reference>
<name>A0A1I9SET9_9CAUD</name>
<sequence length="209" mass="20702">MSVTTYEVLSANTISELVALVNAATGKTPLGEIFIRGGAPRQVVVTGEPVSGYISNDYQAVVGVDPQGLADAVMAVMTNEIQPLGAPIIRNNTMIQMMGTVTPSSGAPVAWGNITGKPAVIAAGANAAAARTAIGAGTSSLVIGTTASTAMAGDKFAQGSAVSNVGSQTVSGEDAPSVATSATTAVNVVATKLNDLLTQLRASGIIASN</sequence>
<gene>
    <name evidence="1" type="ORF">kpv52_22</name>
</gene>
<keyword evidence="2" id="KW-1185">Reference proteome</keyword>